<evidence type="ECO:0000256" key="2">
    <source>
        <dbReference type="ARBA" id="ARBA00023125"/>
    </source>
</evidence>
<gene>
    <name evidence="5" type="ORF">HHL11_07525</name>
</gene>
<keyword evidence="3" id="KW-0804">Transcription</keyword>
<keyword evidence="1" id="KW-0805">Transcription regulation</keyword>
<feature type="domain" description="HTH gntR-type" evidence="4">
    <location>
        <begin position="17"/>
        <end position="85"/>
    </location>
</feature>
<dbReference type="Pfam" id="PF07729">
    <property type="entry name" value="FCD"/>
    <property type="match status" value="1"/>
</dbReference>
<evidence type="ECO:0000256" key="3">
    <source>
        <dbReference type="ARBA" id="ARBA00023163"/>
    </source>
</evidence>
<dbReference type="InterPro" id="IPR008920">
    <property type="entry name" value="TF_FadR/GntR_C"/>
</dbReference>
<dbReference type="PANTHER" id="PTHR43537:SF5">
    <property type="entry name" value="UXU OPERON TRANSCRIPTIONAL REGULATOR"/>
    <property type="match status" value="1"/>
</dbReference>
<evidence type="ECO:0000313" key="6">
    <source>
        <dbReference type="Proteomes" id="UP000541185"/>
    </source>
</evidence>
<dbReference type="RefSeq" id="WP_169417792.1">
    <property type="nucleotide sequence ID" value="NZ_JABBFX010000001.1"/>
</dbReference>
<dbReference type="InterPro" id="IPR036388">
    <property type="entry name" value="WH-like_DNA-bd_sf"/>
</dbReference>
<accession>A0A848GZ43</accession>
<dbReference type="InterPro" id="IPR036390">
    <property type="entry name" value="WH_DNA-bd_sf"/>
</dbReference>
<keyword evidence="2" id="KW-0238">DNA-binding</keyword>
<evidence type="ECO:0000259" key="4">
    <source>
        <dbReference type="PROSITE" id="PS50949"/>
    </source>
</evidence>
<dbReference type="Pfam" id="PF00392">
    <property type="entry name" value="GntR"/>
    <property type="match status" value="1"/>
</dbReference>
<dbReference type="PROSITE" id="PS50949">
    <property type="entry name" value="HTH_GNTR"/>
    <property type="match status" value="1"/>
</dbReference>
<dbReference type="SUPFAM" id="SSF48008">
    <property type="entry name" value="GntR ligand-binding domain-like"/>
    <property type="match status" value="1"/>
</dbReference>
<proteinExistence type="predicted"/>
<dbReference type="Proteomes" id="UP000541185">
    <property type="component" value="Unassembled WGS sequence"/>
</dbReference>
<comment type="caution">
    <text evidence="5">The sequence shown here is derived from an EMBL/GenBank/DDBJ whole genome shotgun (WGS) entry which is preliminary data.</text>
</comment>
<dbReference type="CDD" id="cd07377">
    <property type="entry name" value="WHTH_GntR"/>
    <property type="match status" value="1"/>
</dbReference>
<dbReference type="SUPFAM" id="SSF46785">
    <property type="entry name" value="Winged helix' DNA-binding domain"/>
    <property type="match status" value="1"/>
</dbReference>
<dbReference type="SMART" id="SM00895">
    <property type="entry name" value="FCD"/>
    <property type="match status" value="1"/>
</dbReference>
<sequence length="243" mass="26262">MSSKRDPIAGDPAEASGSLSSQIYAGVVEAILRGDFGAQGKLPTESELGARYGVSRPTIREALSRLRSDGVIDSKRGAGTYVVRMPAAPPASFTPIRNLADVESYYTFRSCVESGAAAEAAQFRTAEDLQALQAAFDALNAREESGSPAVEEDVQFHLAMARCSHNAFFVATIETSVAPIRQFMELAYGTRDGRGQERVYVTRQEHQAVIDAIVRRSPGDAAEAVRTHILAAKRRIFEATRVP</sequence>
<dbReference type="Gene3D" id="1.20.120.530">
    <property type="entry name" value="GntR ligand-binding domain-like"/>
    <property type="match status" value="1"/>
</dbReference>
<keyword evidence="6" id="KW-1185">Reference proteome</keyword>
<dbReference type="InterPro" id="IPR000524">
    <property type="entry name" value="Tscrpt_reg_HTH_GntR"/>
</dbReference>
<reference evidence="5 6" key="1">
    <citation type="submission" date="2020-04" db="EMBL/GenBank/DDBJ databases">
        <title>Ramlibacter sp. G-1-2-2 isolated from soil.</title>
        <authorList>
            <person name="Dahal R.H."/>
        </authorList>
    </citation>
    <scope>NUCLEOTIDE SEQUENCE [LARGE SCALE GENOMIC DNA]</scope>
    <source>
        <strain evidence="5 6">G-1-2-2</strain>
    </source>
</reference>
<dbReference type="InterPro" id="IPR011711">
    <property type="entry name" value="GntR_C"/>
</dbReference>
<organism evidence="5 6">
    <name type="scientific">Ramlibacter agri</name>
    <dbReference type="NCBI Taxonomy" id="2728837"/>
    <lineage>
        <taxon>Bacteria</taxon>
        <taxon>Pseudomonadati</taxon>
        <taxon>Pseudomonadota</taxon>
        <taxon>Betaproteobacteria</taxon>
        <taxon>Burkholderiales</taxon>
        <taxon>Comamonadaceae</taxon>
        <taxon>Ramlibacter</taxon>
    </lineage>
</organism>
<dbReference type="GO" id="GO:0003677">
    <property type="term" value="F:DNA binding"/>
    <property type="evidence" value="ECO:0007669"/>
    <property type="project" value="UniProtKB-KW"/>
</dbReference>
<dbReference type="AlphaFoldDB" id="A0A848GZ43"/>
<dbReference type="PANTHER" id="PTHR43537">
    <property type="entry name" value="TRANSCRIPTIONAL REGULATOR, GNTR FAMILY"/>
    <property type="match status" value="1"/>
</dbReference>
<dbReference type="Gene3D" id="1.10.10.10">
    <property type="entry name" value="Winged helix-like DNA-binding domain superfamily/Winged helix DNA-binding domain"/>
    <property type="match status" value="1"/>
</dbReference>
<evidence type="ECO:0000313" key="5">
    <source>
        <dbReference type="EMBL" id="NML43594.1"/>
    </source>
</evidence>
<dbReference type="PRINTS" id="PR00035">
    <property type="entry name" value="HTHGNTR"/>
</dbReference>
<name>A0A848GZ43_9BURK</name>
<dbReference type="SMART" id="SM00345">
    <property type="entry name" value="HTH_GNTR"/>
    <property type="match status" value="1"/>
</dbReference>
<dbReference type="EMBL" id="JABBFX010000001">
    <property type="protein sequence ID" value="NML43594.1"/>
    <property type="molecule type" value="Genomic_DNA"/>
</dbReference>
<protein>
    <submittedName>
        <fullName evidence="5">FadR family transcriptional regulator</fullName>
    </submittedName>
</protein>
<evidence type="ECO:0000256" key="1">
    <source>
        <dbReference type="ARBA" id="ARBA00023015"/>
    </source>
</evidence>
<dbReference type="GO" id="GO:0003700">
    <property type="term" value="F:DNA-binding transcription factor activity"/>
    <property type="evidence" value="ECO:0007669"/>
    <property type="project" value="InterPro"/>
</dbReference>